<evidence type="ECO:0000313" key="9">
    <source>
        <dbReference type="Proteomes" id="UP000005447"/>
    </source>
</evidence>
<dbReference type="InterPro" id="IPR000010">
    <property type="entry name" value="Cystatin_dom"/>
</dbReference>
<sequence length="104" mass="11842">MEEPERIVGGLSKAKPATPEIQEIADKIKPQLEEKTNESYQEFTAIEYKTQVVAGTNYFIKIRVDNDGYVHVRVFEPLPGRNEDALQLSGYQTGKSKDDELSYF</sequence>
<evidence type="ECO:0000256" key="4">
    <source>
        <dbReference type="ARBA" id="ARBA00022690"/>
    </source>
</evidence>
<dbReference type="VEuPathDB" id="HostDB:ENSCPOG00000033142"/>
<gene>
    <name evidence="8" type="primary">LOC100725920</name>
</gene>
<proteinExistence type="inferred from homology"/>
<dbReference type="PROSITE" id="PS00287">
    <property type="entry name" value="CYSTATIN"/>
    <property type="match status" value="1"/>
</dbReference>
<dbReference type="PRINTS" id="PR00295">
    <property type="entry name" value="STEFINA"/>
</dbReference>
<reference evidence="8" key="3">
    <citation type="submission" date="2025-09" db="UniProtKB">
        <authorList>
            <consortium name="Ensembl"/>
        </authorList>
    </citation>
    <scope>IDENTIFICATION</scope>
    <source>
        <strain evidence="8">2N</strain>
    </source>
</reference>
<organism evidence="8 9">
    <name type="scientific">Cavia porcellus</name>
    <name type="common">Guinea pig</name>
    <dbReference type="NCBI Taxonomy" id="10141"/>
    <lineage>
        <taxon>Eukaryota</taxon>
        <taxon>Metazoa</taxon>
        <taxon>Chordata</taxon>
        <taxon>Craniata</taxon>
        <taxon>Vertebrata</taxon>
        <taxon>Euteleostomi</taxon>
        <taxon>Mammalia</taxon>
        <taxon>Eutheria</taxon>
        <taxon>Euarchontoglires</taxon>
        <taxon>Glires</taxon>
        <taxon>Rodentia</taxon>
        <taxon>Hystricomorpha</taxon>
        <taxon>Caviidae</taxon>
        <taxon>Cavia</taxon>
    </lineage>
</organism>
<evidence type="ECO:0000259" key="7">
    <source>
        <dbReference type="SMART" id="SM00043"/>
    </source>
</evidence>
<name>A0A286XHS7_CAVPO</name>
<dbReference type="GO" id="GO:0004869">
    <property type="term" value="F:cysteine-type endopeptidase inhibitor activity"/>
    <property type="evidence" value="ECO:0007669"/>
    <property type="project" value="UniProtKB-KW"/>
</dbReference>
<dbReference type="EMBL" id="AAKN02035686">
    <property type="status" value="NOT_ANNOTATED_CDS"/>
    <property type="molecule type" value="Genomic_DNA"/>
</dbReference>
<dbReference type="Bgee" id="ENSCPOG00000033142">
    <property type="expression patterns" value="Expressed in zone of skin and 6 other cell types or tissues"/>
</dbReference>
<evidence type="ECO:0000256" key="1">
    <source>
        <dbReference type="ARBA" id="ARBA00004496"/>
    </source>
</evidence>
<evidence type="ECO:0000256" key="3">
    <source>
        <dbReference type="ARBA" id="ARBA00022490"/>
    </source>
</evidence>
<dbReference type="Pfam" id="PF00031">
    <property type="entry name" value="Cystatin"/>
    <property type="match status" value="1"/>
</dbReference>
<dbReference type="GeneID" id="100725920"/>
<dbReference type="OrthoDB" id="2429551at2759"/>
<dbReference type="PANTHER" id="PTHR11414:SF20">
    <property type="entry name" value="CYSTATIN-A"/>
    <property type="match status" value="1"/>
</dbReference>
<feature type="domain" description="Cystatin" evidence="7">
    <location>
        <begin position="6"/>
        <end position="104"/>
    </location>
</feature>
<reference evidence="8" key="2">
    <citation type="submission" date="2025-08" db="UniProtKB">
        <authorList>
            <consortium name="Ensembl"/>
        </authorList>
    </citation>
    <scope>IDENTIFICATION</scope>
    <source>
        <strain evidence="8">2N</strain>
    </source>
</reference>
<dbReference type="FunCoup" id="A0A286XHS7">
    <property type="interactions" value="191"/>
</dbReference>
<dbReference type="RefSeq" id="XP_003469356.2">
    <property type="nucleotide sequence ID" value="XM_003469308.5"/>
</dbReference>
<comment type="subcellular location">
    <subcellularLocation>
        <location evidence="1">Cytoplasm</location>
    </subcellularLocation>
</comment>
<dbReference type="FunFam" id="3.10.450.10:FF:000001">
    <property type="entry name" value="Cystatin-A"/>
    <property type="match status" value="1"/>
</dbReference>
<dbReference type="GO" id="GO:0005829">
    <property type="term" value="C:cytosol"/>
    <property type="evidence" value="ECO:0007669"/>
    <property type="project" value="TreeGrafter"/>
</dbReference>
<comment type="function">
    <text evidence="6">This is an intracellular thiol proteinase inhibitor.</text>
</comment>
<evidence type="ECO:0000256" key="2">
    <source>
        <dbReference type="ARBA" id="ARBA00009403"/>
    </source>
</evidence>
<dbReference type="InterPro" id="IPR018073">
    <property type="entry name" value="Prot_inh_cystat_CS"/>
</dbReference>
<evidence type="ECO:0000256" key="5">
    <source>
        <dbReference type="ARBA" id="ARBA00022704"/>
    </source>
</evidence>
<keyword evidence="4" id="KW-0646">Protease inhibitor</keyword>
<dbReference type="SMART" id="SM00043">
    <property type="entry name" value="CY"/>
    <property type="match status" value="1"/>
</dbReference>
<keyword evidence="9" id="KW-1185">Reference proteome</keyword>
<protein>
    <recommendedName>
        <fullName evidence="7">Cystatin domain-containing protein</fullName>
    </recommendedName>
</protein>
<dbReference type="OMA" id="INYFIKM"/>
<dbReference type="InterPro" id="IPR001713">
    <property type="entry name" value="Prot_inh_stefin"/>
</dbReference>
<dbReference type="PANTHER" id="PTHR11414">
    <property type="entry name" value="CYSTATIN FAMILY MEMBER"/>
    <property type="match status" value="1"/>
</dbReference>
<dbReference type="Proteomes" id="UP000005447">
    <property type="component" value="Unassembled WGS sequence"/>
</dbReference>
<evidence type="ECO:0000256" key="6">
    <source>
        <dbReference type="ARBA" id="ARBA00056152"/>
    </source>
</evidence>
<dbReference type="SUPFAM" id="SSF54403">
    <property type="entry name" value="Cystatin/monellin"/>
    <property type="match status" value="1"/>
</dbReference>
<evidence type="ECO:0000313" key="8">
    <source>
        <dbReference type="Ensembl" id="ENSCPOP00000024964.1"/>
    </source>
</evidence>
<dbReference type="InParanoid" id="A0A286XHS7"/>
<dbReference type="Gene3D" id="3.10.450.10">
    <property type="match status" value="1"/>
</dbReference>
<keyword evidence="5" id="KW-0789">Thiol protease inhibitor</keyword>
<dbReference type="AlphaFoldDB" id="A0A286XHS7"/>
<dbReference type="eggNOG" id="ENOG502SF2X">
    <property type="taxonomic scope" value="Eukaryota"/>
</dbReference>
<dbReference type="GeneTree" id="ENSGT00940000155717"/>
<dbReference type="CDD" id="cd00042">
    <property type="entry name" value="CY"/>
    <property type="match status" value="1"/>
</dbReference>
<accession>A0A286XHS7</accession>
<keyword evidence="3" id="KW-0963">Cytoplasm</keyword>
<comment type="similarity">
    <text evidence="2">Belongs to the cystatin family.</text>
</comment>
<reference evidence="9" key="1">
    <citation type="journal article" date="2011" name="Nature">
        <title>A high-resolution map of human evolutionary constraint using 29 mammals.</title>
        <authorList>
            <person name="Lindblad-Toh K."/>
            <person name="Garber M."/>
            <person name="Zuk O."/>
            <person name="Lin M.F."/>
            <person name="Parker B.J."/>
            <person name="Washietl S."/>
            <person name="Kheradpour P."/>
            <person name="Ernst J."/>
            <person name="Jordan G."/>
            <person name="Mauceli E."/>
            <person name="Ward L.D."/>
            <person name="Lowe C.B."/>
            <person name="Holloway A.K."/>
            <person name="Clamp M."/>
            <person name="Gnerre S."/>
            <person name="Alfoldi J."/>
            <person name="Beal K."/>
            <person name="Chang J."/>
            <person name="Clawson H."/>
            <person name="Cuff J."/>
            <person name="Di Palma F."/>
            <person name="Fitzgerald S."/>
            <person name="Flicek P."/>
            <person name="Guttman M."/>
            <person name="Hubisz M.J."/>
            <person name="Jaffe D.B."/>
            <person name="Jungreis I."/>
            <person name="Kent W.J."/>
            <person name="Kostka D."/>
            <person name="Lara M."/>
            <person name="Martins A.L."/>
            <person name="Massingham T."/>
            <person name="Moltke I."/>
            <person name="Raney B.J."/>
            <person name="Rasmussen M.D."/>
            <person name="Robinson J."/>
            <person name="Stark A."/>
            <person name="Vilella A.J."/>
            <person name="Wen J."/>
            <person name="Xie X."/>
            <person name="Zody M.C."/>
            <person name="Baldwin J."/>
            <person name="Bloom T."/>
            <person name="Chin C.W."/>
            <person name="Heiman D."/>
            <person name="Nicol R."/>
            <person name="Nusbaum C."/>
            <person name="Young S."/>
            <person name="Wilkinson J."/>
            <person name="Worley K.C."/>
            <person name="Kovar C.L."/>
            <person name="Muzny D.M."/>
            <person name="Gibbs R.A."/>
            <person name="Cree A."/>
            <person name="Dihn H.H."/>
            <person name="Fowler G."/>
            <person name="Jhangiani S."/>
            <person name="Joshi V."/>
            <person name="Lee S."/>
            <person name="Lewis L.R."/>
            <person name="Nazareth L.V."/>
            <person name="Okwuonu G."/>
            <person name="Santibanez J."/>
            <person name="Warren W.C."/>
            <person name="Mardis E.R."/>
            <person name="Weinstock G.M."/>
            <person name="Wilson R.K."/>
            <person name="Delehaunty K."/>
            <person name="Dooling D."/>
            <person name="Fronik C."/>
            <person name="Fulton L."/>
            <person name="Fulton B."/>
            <person name="Graves T."/>
            <person name="Minx P."/>
            <person name="Sodergren E."/>
            <person name="Birney E."/>
            <person name="Margulies E.H."/>
            <person name="Herrero J."/>
            <person name="Green E.D."/>
            <person name="Haussler D."/>
            <person name="Siepel A."/>
            <person name="Goldman N."/>
            <person name="Pollard K.S."/>
            <person name="Pedersen J.S."/>
            <person name="Lander E.S."/>
            <person name="Kellis M."/>
        </authorList>
    </citation>
    <scope>NUCLEOTIDE SEQUENCE [LARGE SCALE GENOMIC DNA]</scope>
    <source>
        <strain evidence="9">2N</strain>
    </source>
</reference>
<dbReference type="InterPro" id="IPR046350">
    <property type="entry name" value="Cystatin_sf"/>
</dbReference>
<dbReference type="KEGG" id="cpoc:100725920"/>
<dbReference type="STRING" id="10141.ENSCPOP00000024964"/>
<dbReference type="Ensembl" id="ENSCPOT00000035817.1">
    <property type="protein sequence ID" value="ENSCPOP00000024964.1"/>
    <property type="gene ID" value="ENSCPOG00000033142.1"/>
</dbReference>